<organism evidence="1 2">
    <name type="scientific">Arabis alpina</name>
    <name type="common">Alpine rock-cress</name>
    <dbReference type="NCBI Taxonomy" id="50452"/>
    <lineage>
        <taxon>Eukaryota</taxon>
        <taxon>Viridiplantae</taxon>
        <taxon>Streptophyta</taxon>
        <taxon>Embryophyta</taxon>
        <taxon>Tracheophyta</taxon>
        <taxon>Spermatophyta</taxon>
        <taxon>Magnoliopsida</taxon>
        <taxon>eudicotyledons</taxon>
        <taxon>Gunneridae</taxon>
        <taxon>Pentapetalae</taxon>
        <taxon>rosids</taxon>
        <taxon>malvids</taxon>
        <taxon>Brassicales</taxon>
        <taxon>Brassicaceae</taxon>
        <taxon>Arabideae</taxon>
        <taxon>Arabis</taxon>
    </lineage>
</organism>
<evidence type="ECO:0000313" key="1">
    <source>
        <dbReference type="EMBL" id="KFK23945.1"/>
    </source>
</evidence>
<gene>
    <name evidence="1" type="ORF">AALP_AAs47289U000500</name>
</gene>
<dbReference type="Gramene" id="KFK23945">
    <property type="protein sequence ID" value="KFK23945"/>
    <property type="gene ID" value="AALP_AAs47289U000500"/>
</dbReference>
<dbReference type="Proteomes" id="UP000029120">
    <property type="component" value="Unassembled WGS sequence"/>
</dbReference>
<dbReference type="AlphaFoldDB" id="A0A087G243"/>
<name>A0A087G243_ARAAL</name>
<accession>A0A087G243</accession>
<dbReference type="EMBL" id="KL973641">
    <property type="protein sequence ID" value="KFK23945.1"/>
    <property type="molecule type" value="Genomic_DNA"/>
</dbReference>
<proteinExistence type="predicted"/>
<sequence length="53" mass="5976">MVVSTDGFIYIEAILSFSDGGSSVRCGDRVGSIRFYEFHMYLFSDLVMSFPQP</sequence>
<evidence type="ECO:0000313" key="2">
    <source>
        <dbReference type="Proteomes" id="UP000029120"/>
    </source>
</evidence>
<protein>
    <submittedName>
        <fullName evidence="1">Uncharacterized protein</fullName>
    </submittedName>
</protein>
<reference evidence="2" key="1">
    <citation type="journal article" date="2015" name="Nat. Plants">
        <title>Genome expansion of Arabis alpina linked with retrotransposition and reduced symmetric DNA methylation.</title>
        <authorList>
            <person name="Willing E.M."/>
            <person name="Rawat V."/>
            <person name="Mandakova T."/>
            <person name="Maumus F."/>
            <person name="James G.V."/>
            <person name="Nordstroem K.J."/>
            <person name="Becker C."/>
            <person name="Warthmann N."/>
            <person name="Chica C."/>
            <person name="Szarzynska B."/>
            <person name="Zytnicki M."/>
            <person name="Albani M.C."/>
            <person name="Kiefer C."/>
            <person name="Bergonzi S."/>
            <person name="Castaings L."/>
            <person name="Mateos J.L."/>
            <person name="Berns M.C."/>
            <person name="Bujdoso N."/>
            <person name="Piofczyk T."/>
            <person name="de Lorenzo L."/>
            <person name="Barrero-Sicilia C."/>
            <person name="Mateos I."/>
            <person name="Piednoel M."/>
            <person name="Hagmann J."/>
            <person name="Chen-Min-Tao R."/>
            <person name="Iglesias-Fernandez R."/>
            <person name="Schuster S.C."/>
            <person name="Alonso-Blanco C."/>
            <person name="Roudier F."/>
            <person name="Carbonero P."/>
            <person name="Paz-Ares J."/>
            <person name="Davis S.J."/>
            <person name="Pecinka A."/>
            <person name="Quesneville H."/>
            <person name="Colot V."/>
            <person name="Lysak M.A."/>
            <person name="Weigel D."/>
            <person name="Coupland G."/>
            <person name="Schneeberger K."/>
        </authorList>
    </citation>
    <scope>NUCLEOTIDE SEQUENCE [LARGE SCALE GENOMIC DNA]</scope>
    <source>
        <strain evidence="2">cv. Pajares</strain>
    </source>
</reference>
<keyword evidence="2" id="KW-1185">Reference proteome</keyword>